<dbReference type="SUPFAM" id="SSF143081">
    <property type="entry name" value="BB1717-like"/>
    <property type="match status" value="1"/>
</dbReference>
<keyword evidence="10" id="KW-1185">Reference proteome</keyword>
<dbReference type="RefSeq" id="WP_190929573.1">
    <property type="nucleotide sequence ID" value="NZ_JACXJA010000024.1"/>
</dbReference>
<keyword evidence="3" id="KW-0227">DNA damage</keyword>
<comment type="caution">
    <text evidence="9">The sequence shown here is derived from an EMBL/GenBank/DDBJ whole genome shotgun (WGS) entry which is preliminary data.</text>
</comment>
<evidence type="ECO:0000256" key="6">
    <source>
        <dbReference type="ARBA" id="ARBA00023125"/>
    </source>
</evidence>
<dbReference type="EC" id="3.4.-.-" evidence="8"/>
<accession>A0A927H0Q7</accession>
<evidence type="ECO:0000256" key="5">
    <source>
        <dbReference type="ARBA" id="ARBA00023124"/>
    </source>
</evidence>
<evidence type="ECO:0000256" key="1">
    <source>
        <dbReference type="ARBA" id="ARBA00008136"/>
    </source>
</evidence>
<evidence type="ECO:0000313" key="9">
    <source>
        <dbReference type="EMBL" id="MBD2863945.1"/>
    </source>
</evidence>
<dbReference type="InterPro" id="IPR003738">
    <property type="entry name" value="SRAP"/>
</dbReference>
<dbReference type="PANTHER" id="PTHR13604">
    <property type="entry name" value="DC12-RELATED"/>
    <property type="match status" value="1"/>
</dbReference>
<keyword evidence="6" id="KW-0238">DNA-binding</keyword>
<dbReference type="Proteomes" id="UP000639396">
    <property type="component" value="Unassembled WGS sequence"/>
</dbReference>
<dbReference type="GO" id="GO:0106300">
    <property type="term" value="P:protein-DNA covalent cross-linking repair"/>
    <property type="evidence" value="ECO:0007669"/>
    <property type="project" value="InterPro"/>
</dbReference>
<evidence type="ECO:0000313" key="10">
    <source>
        <dbReference type="Proteomes" id="UP000639396"/>
    </source>
</evidence>
<name>A0A927H0Q7_9BACL</name>
<evidence type="ECO:0000256" key="7">
    <source>
        <dbReference type="ARBA" id="ARBA00023239"/>
    </source>
</evidence>
<protein>
    <recommendedName>
        <fullName evidence="8">Abasic site processing protein</fullName>
        <ecNumber evidence="8">3.4.-.-</ecNumber>
    </recommendedName>
</protein>
<dbReference type="Pfam" id="PF02586">
    <property type="entry name" value="SRAP"/>
    <property type="match status" value="1"/>
</dbReference>
<dbReference type="AlphaFoldDB" id="A0A927H0Q7"/>
<evidence type="ECO:0000256" key="2">
    <source>
        <dbReference type="ARBA" id="ARBA00022670"/>
    </source>
</evidence>
<keyword evidence="5" id="KW-0190">Covalent protein-DNA linkage</keyword>
<comment type="similarity">
    <text evidence="1 8">Belongs to the SOS response-associated peptidase family.</text>
</comment>
<keyword evidence="4 8" id="KW-0378">Hydrolase</keyword>
<reference evidence="9" key="1">
    <citation type="submission" date="2020-09" db="EMBL/GenBank/DDBJ databases">
        <title>A novel bacterium of genus Paenibacillus, isolated from South China Sea.</title>
        <authorList>
            <person name="Huang H."/>
            <person name="Mo K."/>
            <person name="Hu Y."/>
        </authorList>
    </citation>
    <scope>NUCLEOTIDE SEQUENCE</scope>
    <source>
        <strain evidence="9">IB182363</strain>
    </source>
</reference>
<evidence type="ECO:0000256" key="4">
    <source>
        <dbReference type="ARBA" id="ARBA00022801"/>
    </source>
</evidence>
<keyword evidence="7" id="KW-0456">Lyase</keyword>
<keyword evidence="2 8" id="KW-0645">Protease</keyword>
<dbReference type="GO" id="GO:0003697">
    <property type="term" value="F:single-stranded DNA binding"/>
    <property type="evidence" value="ECO:0007669"/>
    <property type="project" value="InterPro"/>
</dbReference>
<evidence type="ECO:0000256" key="8">
    <source>
        <dbReference type="RuleBase" id="RU364100"/>
    </source>
</evidence>
<dbReference type="GO" id="GO:0008233">
    <property type="term" value="F:peptidase activity"/>
    <property type="evidence" value="ECO:0007669"/>
    <property type="project" value="UniProtKB-KW"/>
</dbReference>
<gene>
    <name evidence="9" type="ORF">IDH45_18300</name>
</gene>
<organism evidence="9 10">
    <name type="scientific">Paenibacillus oceani</name>
    <dbReference type="NCBI Taxonomy" id="2772510"/>
    <lineage>
        <taxon>Bacteria</taxon>
        <taxon>Bacillati</taxon>
        <taxon>Bacillota</taxon>
        <taxon>Bacilli</taxon>
        <taxon>Bacillales</taxon>
        <taxon>Paenibacillaceae</taxon>
        <taxon>Paenibacillus</taxon>
    </lineage>
</organism>
<evidence type="ECO:0000256" key="3">
    <source>
        <dbReference type="ARBA" id="ARBA00022763"/>
    </source>
</evidence>
<dbReference type="InterPro" id="IPR036590">
    <property type="entry name" value="SRAP-like"/>
</dbReference>
<proteinExistence type="inferred from homology"/>
<dbReference type="GO" id="GO:0006508">
    <property type="term" value="P:proteolysis"/>
    <property type="evidence" value="ECO:0007669"/>
    <property type="project" value="UniProtKB-KW"/>
</dbReference>
<dbReference type="EMBL" id="JACXJA010000024">
    <property type="protein sequence ID" value="MBD2863945.1"/>
    <property type="molecule type" value="Genomic_DNA"/>
</dbReference>
<dbReference type="Gene3D" id="3.90.1680.10">
    <property type="entry name" value="SOS response associated peptidase-like"/>
    <property type="match status" value="1"/>
</dbReference>
<sequence length="219" mass="24587">MSYRLALQTDVHELTDRFHVTQVLAFHERNSEIAPTGLVAAIFGKQSERLLDECRWGLMPYWAKASVQADTRSALTNKSFDYMLKRQRCIIPCSSYYSVTPGQRGRKPERRLLHKGRLLAIAGVYDLYKNPYGEELRTCTILSVPARSAGQDGPVPMLLSPAQMDAWLSTEFLAKGDLVEMVEDIAAIQPETAGQQKDQVTTPNERLATTRTALTRQGK</sequence>
<dbReference type="PANTHER" id="PTHR13604:SF0">
    <property type="entry name" value="ABASIC SITE PROCESSING PROTEIN HMCES"/>
    <property type="match status" value="1"/>
</dbReference>
<dbReference type="GO" id="GO:0016829">
    <property type="term" value="F:lyase activity"/>
    <property type="evidence" value="ECO:0007669"/>
    <property type="project" value="UniProtKB-KW"/>
</dbReference>